<evidence type="ECO:0000256" key="3">
    <source>
        <dbReference type="ARBA" id="ARBA00022801"/>
    </source>
</evidence>
<dbReference type="InterPro" id="IPR029058">
    <property type="entry name" value="AB_hydrolase_fold"/>
</dbReference>
<dbReference type="InterPro" id="IPR010497">
    <property type="entry name" value="Epoxide_hydro_N"/>
</dbReference>
<dbReference type="SUPFAM" id="SSF53474">
    <property type="entry name" value="alpha/beta-Hydrolases"/>
    <property type="match status" value="1"/>
</dbReference>
<keyword evidence="3" id="KW-0378">Hydrolase</keyword>
<feature type="domain" description="Epoxide hydrolase N-terminal" evidence="4">
    <location>
        <begin position="3"/>
        <end position="112"/>
    </location>
</feature>
<evidence type="ECO:0000313" key="6">
    <source>
        <dbReference type="Proteomes" id="UP000078561"/>
    </source>
</evidence>
<keyword evidence="2" id="KW-0058">Aromatic hydrocarbons catabolism</keyword>
<dbReference type="PRINTS" id="PR00412">
    <property type="entry name" value="EPOXHYDRLASE"/>
</dbReference>
<dbReference type="InterPro" id="IPR016292">
    <property type="entry name" value="Epoxide_hydrolase"/>
</dbReference>
<dbReference type="PIRSF" id="PIRSF001112">
    <property type="entry name" value="Epoxide_hydrolase"/>
    <property type="match status" value="1"/>
</dbReference>
<comment type="similarity">
    <text evidence="1">Belongs to the peptidase S33 family.</text>
</comment>
<dbReference type="InParanoid" id="A0A163ME74"/>
<dbReference type="Gene3D" id="3.40.50.1820">
    <property type="entry name" value="alpha/beta hydrolase"/>
    <property type="match status" value="1"/>
</dbReference>
<evidence type="ECO:0000259" key="4">
    <source>
        <dbReference type="Pfam" id="PF06441"/>
    </source>
</evidence>
<evidence type="ECO:0000313" key="5">
    <source>
        <dbReference type="EMBL" id="SAM04019.1"/>
    </source>
</evidence>
<dbReference type="InterPro" id="IPR000639">
    <property type="entry name" value="Epox_hydrolase-like"/>
</dbReference>
<dbReference type="Proteomes" id="UP000078561">
    <property type="component" value="Unassembled WGS sequence"/>
</dbReference>
<reference evidence="5" key="1">
    <citation type="submission" date="2016-04" db="EMBL/GenBank/DDBJ databases">
        <authorList>
            <person name="Evans L.H."/>
            <person name="Alamgir A."/>
            <person name="Owens N."/>
            <person name="Weber N.D."/>
            <person name="Virtaneva K."/>
            <person name="Barbian K."/>
            <person name="Babar A."/>
            <person name="Rosenke K."/>
        </authorList>
    </citation>
    <scope>NUCLEOTIDE SEQUENCE [LARGE SCALE GENOMIC DNA]</scope>
    <source>
        <strain evidence="5">CBS 101.48</strain>
    </source>
</reference>
<proteinExistence type="inferred from homology"/>
<gene>
    <name evidence="5" type="primary">ABSGL_09879.1 scaffold 11783</name>
</gene>
<keyword evidence="6" id="KW-1185">Reference proteome</keyword>
<dbReference type="GO" id="GO:0004301">
    <property type="term" value="F:epoxide hydrolase activity"/>
    <property type="evidence" value="ECO:0007669"/>
    <property type="project" value="TreeGrafter"/>
</dbReference>
<dbReference type="OrthoDB" id="7130006at2759"/>
<dbReference type="EMBL" id="LT554349">
    <property type="protein sequence ID" value="SAM04019.1"/>
    <property type="molecule type" value="Genomic_DNA"/>
</dbReference>
<dbReference type="AlphaFoldDB" id="A0A163ME74"/>
<dbReference type="GO" id="GO:0097176">
    <property type="term" value="P:epoxide metabolic process"/>
    <property type="evidence" value="ECO:0007669"/>
    <property type="project" value="TreeGrafter"/>
</dbReference>
<dbReference type="PANTHER" id="PTHR21661:SF35">
    <property type="entry name" value="EPOXIDE HYDROLASE"/>
    <property type="match status" value="1"/>
</dbReference>
<dbReference type="PANTHER" id="PTHR21661">
    <property type="entry name" value="EPOXIDE HYDROLASE 1-RELATED"/>
    <property type="match status" value="1"/>
</dbReference>
<dbReference type="OMA" id="SSARWYW"/>
<sequence>MIEPFDIPGFTTADLEQLYDRLDHSTLPQELTLEDTAAWTYGTPRRALEPLKDYWRHTFDWEPIRAKLNQWHHYKWTNDLGVKLHFIHEPSRHPNAIPLVLLHGWPSTFYEFDKVIEPLREGKGGSQPYHVIVPSLPGYGFSDPPTAPGFGITHMGDAMNELMVTLGYSNYVAFGTDWGSVIVRYMGSKHHQHCSAIHCTLFSTMPPLPTLHNIWHHPTKVARFLLAGKVLGFDQVYGKDKFRTMGANFVDAASSEDAGYRAIQATRPSSLAYGLSDSPIGLLGWMLEKYHEWTDLGDDKQSALPPTISPDEFLTQVSIYWLTNTMSSSIRLYYEFFHQLKLLMANMDLQVPMGISIFKNELSRVPQEWIEMAVDLVYFAEHPVVSVCDHGRSRRFLRY</sequence>
<name>A0A163ME74_ABSGL</name>
<protein>
    <recommendedName>
        <fullName evidence="4">Epoxide hydrolase N-terminal domain-containing protein</fullName>
    </recommendedName>
</protein>
<accession>A0A163ME74</accession>
<organism evidence="5">
    <name type="scientific">Absidia glauca</name>
    <name type="common">Pin mould</name>
    <dbReference type="NCBI Taxonomy" id="4829"/>
    <lineage>
        <taxon>Eukaryota</taxon>
        <taxon>Fungi</taxon>
        <taxon>Fungi incertae sedis</taxon>
        <taxon>Mucoromycota</taxon>
        <taxon>Mucoromycotina</taxon>
        <taxon>Mucoromycetes</taxon>
        <taxon>Mucorales</taxon>
        <taxon>Cunninghamellaceae</taxon>
        <taxon>Absidia</taxon>
    </lineage>
</organism>
<dbReference type="Pfam" id="PF06441">
    <property type="entry name" value="EHN"/>
    <property type="match status" value="1"/>
</dbReference>
<evidence type="ECO:0000256" key="2">
    <source>
        <dbReference type="ARBA" id="ARBA00022797"/>
    </source>
</evidence>
<dbReference type="STRING" id="4829.A0A163ME74"/>
<evidence type="ECO:0000256" key="1">
    <source>
        <dbReference type="ARBA" id="ARBA00010088"/>
    </source>
</evidence>